<name>A0A9Q0JRZ1_9MAGN</name>
<dbReference type="EMBL" id="JAMYWD010002302">
    <property type="protein sequence ID" value="KAJ4937442.1"/>
    <property type="molecule type" value="Genomic_DNA"/>
</dbReference>
<sequence length="136" mass="15610">MVDSTSRSYSFPKKLQFFTRIRHILQLKTARKSTRSSDQFDKTRAEEEEKKEEPEIMKSESPCGIEEDIVVLQRSVKQLHFGSLEDKDAAVKEIKRLASEDLKTRKSLADLGVIPSVVLMLDLDMFDRPPLAIQTL</sequence>
<dbReference type="Proteomes" id="UP001141806">
    <property type="component" value="Unassembled WGS sequence"/>
</dbReference>
<accession>A0A9Q0JRZ1</accession>
<proteinExistence type="predicted"/>
<feature type="region of interest" description="Disordered" evidence="1">
    <location>
        <begin position="30"/>
        <end position="60"/>
    </location>
</feature>
<organism evidence="2 3">
    <name type="scientific">Protea cynaroides</name>
    <dbReference type="NCBI Taxonomy" id="273540"/>
    <lineage>
        <taxon>Eukaryota</taxon>
        <taxon>Viridiplantae</taxon>
        <taxon>Streptophyta</taxon>
        <taxon>Embryophyta</taxon>
        <taxon>Tracheophyta</taxon>
        <taxon>Spermatophyta</taxon>
        <taxon>Magnoliopsida</taxon>
        <taxon>Proteales</taxon>
        <taxon>Proteaceae</taxon>
        <taxon>Protea</taxon>
    </lineage>
</organism>
<comment type="caution">
    <text evidence="2">The sequence shown here is derived from an EMBL/GenBank/DDBJ whole genome shotgun (WGS) entry which is preliminary data.</text>
</comment>
<gene>
    <name evidence="2" type="ORF">NE237_026765</name>
</gene>
<dbReference type="AlphaFoldDB" id="A0A9Q0JRZ1"/>
<evidence type="ECO:0000313" key="2">
    <source>
        <dbReference type="EMBL" id="KAJ4937442.1"/>
    </source>
</evidence>
<dbReference type="PANTHER" id="PTHR46700">
    <property type="entry name" value="ARM REPEAT SUPERFAMILY PROTEIN"/>
    <property type="match status" value="1"/>
</dbReference>
<protein>
    <submittedName>
        <fullName evidence="2">Uncharacterized protein</fullName>
    </submittedName>
</protein>
<evidence type="ECO:0000313" key="3">
    <source>
        <dbReference type="Proteomes" id="UP001141806"/>
    </source>
</evidence>
<feature type="compositionally biased region" description="Basic and acidic residues" evidence="1">
    <location>
        <begin position="38"/>
        <end position="58"/>
    </location>
</feature>
<keyword evidence="3" id="KW-1185">Reference proteome</keyword>
<dbReference type="OrthoDB" id="777117at2759"/>
<evidence type="ECO:0000256" key="1">
    <source>
        <dbReference type="SAM" id="MobiDB-lite"/>
    </source>
</evidence>
<dbReference type="PANTHER" id="PTHR46700:SF2">
    <property type="entry name" value="ARM REPEAT SUPERFAMILY PROTEIN"/>
    <property type="match status" value="1"/>
</dbReference>
<reference evidence="2" key="1">
    <citation type="journal article" date="2023" name="Plant J.">
        <title>The genome of the king protea, Protea cynaroides.</title>
        <authorList>
            <person name="Chang J."/>
            <person name="Duong T.A."/>
            <person name="Schoeman C."/>
            <person name="Ma X."/>
            <person name="Roodt D."/>
            <person name="Barker N."/>
            <person name="Li Z."/>
            <person name="Van de Peer Y."/>
            <person name="Mizrachi E."/>
        </authorList>
    </citation>
    <scope>NUCLEOTIDE SEQUENCE</scope>
    <source>
        <tissue evidence="2">Young leaves</tissue>
    </source>
</reference>